<evidence type="ECO:0000313" key="4">
    <source>
        <dbReference type="Proteomes" id="UP000218023"/>
    </source>
</evidence>
<dbReference type="InterPro" id="IPR015943">
    <property type="entry name" value="WD40/YVTN_repeat-like_dom_sf"/>
</dbReference>
<evidence type="ECO:0000256" key="1">
    <source>
        <dbReference type="SAM" id="MobiDB-lite"/>
    </source>
</evidence>
<dbReference type="Proteomes" id="UP000218023">
    <property type="component" value="Unassembled WGS sequence"/>
</dbReference>
<evidence type="ECO:0000313" key="3">
    <source>
        <dbReference type="EMBL" id="PAU98792.1"/>
    </source>
</evidence>
<keyword evidence="3" id="KW-0547">Nucleotide-binding</keyword>
<name>A0A2A2GPN6_9RHOB</name>
<dbReference type="PANTHER" id="PTHR47197">
    <property type="entry name" value="PROTEIN NIRF"/>
    <property type="match status" value="1"/>
</dbReference>
<accession>A0A2A2GPN6</accession>
<keyword evidence="2" id="KW-0732">Signal</keyword>
<dbReference type="Gene3D" id="2.130.10.10">
    <property type="entry name" value="YVTN repeat-like/Quinoprotein amine dehydrogenase"/>
    <property type="match status" value="1"/>
</dbReference>
<proteinExistence type="predicted"/>
<dbReference type="PANTHER" id="PTHR47197:SF3">
    <property type="entry name" value="DIHYDRO-HEME D1 DEHYDROGENASE"/>
    <property type="match status" value="1"/>
</dbReference>
<dbReference type="SUPFAM" id="SSF51004">
    <property type="entry name" value="C-terminal (heme d1) domain of cytochrome cd1-nitrite reductase"/>
    <property type="match status" value="1"/>
</dbReference>
<evidence type="ECO:0000256" key="2">
    <source>
        <dbReference type="SAM" id="SignalP"/>
    </source>
</evidence>
<feature type="compositionally biased region" description="Basic and acidic residues" evidence="1">
    <location>
        <begin position="471"/>
        <end position="481"/>
    </location>
</feature>
<feature type="region of interest" description="Disordered" evidence="1">
    <location>
        <begin position="461"/>
        <end position="481"/>
    </location>
</feature>
<sequence>MAVCPPLSPRMICGASILALGLAAGPALAESIFTPASDEFTGDVRAGAAEQGAPLVKGGAARVEGQGLVPGQTITLMRGTTVLNEGAPITVDAEGKFSFDLTVDAGAATGLHPIVVIAENPAAAEVVTLKVSPQVPVSGAENFEIKDAKVTRGLYQVIYSPASDAVYVTSAVGRPPVRESALVRIDPETLEIEAQATPPEAPMPARAAPPAGGQDANDTRPALFATYGVAVDDENGHVWVTNTRQDTVAVYKQDDLSLVKQLEPGAVNHARDVVVDEGRDRVYASSTMTGNIEVFDSKTLEKLDPIVIESAERGEDFSVMALDVDPESGTLVTVSMTTDELAVVDLGSGEVKVHPLPGAVRASGVAYDPKEDLAFVASQETDNLLIVKAATGEILHDVDTGAGALNVTFEPVSRLAFVANRGAGTITAVGTDGKVVANIDAGTYPNQLRADGKGNVWAVNKSRGENDEEGDRIWKISPKAD</sequence>
<keyword evidence="4" id="KW-1185">Reference proteome</keyword>
<keyword evidence="3" id="KW-0067">ATP-binding</keyword>
<feature type="chain" id="PRO_5012335741" evidence="2">
    <location>
        <begin position="30"/>
        <end position="481"/>
    </location>
</feature>
<organism evidence="3 4">
    <name type="scientific">Paracoccus salipaludis</name>
    <dbReference type="NCBI Taxonomy" id="2032623"/>
    <lineage>
        <taxon>Bacteria</taxon>
        <taxon>Pseudomonadati</taxon>
        <taxon>Pseudomonadota</taxon>
        <taxon>Alphaproteobacteria</taxon>
        <taxon>Rhodobacterales</taxon>
        <taxon>Paracoccaceae</taxon>
        <taxon>Paracoccus</taxon>
    </lineage>
</organism>
<dbReference type="InterPro" id="IPR051200">
    <property type="entry name" value="Host-pathogen_enzymatic-act"/>
</dbReference>
<feature type="signal peptide" evidence="2">
    <location>
        <begin position="1"/>
        <end position="29"/>
    </location>
</feature>
<dbReference type="InterPro" id="IPR011048">
    <property type="entry name" value="Haem_d1_sf"/>
</dbReference>
<comment type="caution">
    <text evidence="3">The sequence shown here is derived from an EMBL/GenBank/DDBJ whole genome shotgun (WGS) entry which is preliminary data.</text>
</comment>
<dbReference type="RefSeq" id="WP_095638511.1">
    <property type="nucleotide sequence ID" value="NZ_NSJZ01000001.1"/>
</dbReference>
<dbReference type="EMBL" id="NSJZ01000001">
    <property type="protein sequence ID" value="PAU98792.1"/>
    <property type="molecule type" value="Genomic_DNA"/>
</dbReference>
<protein>
    <submittedName>
        <fullName evidence="3">ATP-binding protein</fullName>
    </submittedName>
</protein>
<feature type="region of interest" description="Disordered" evidence="1">
    <location>
        <begin position="194"/>
        <end position="216"/>
    </location>
</feature>
<gene>
    <name evidence="3" type="ORF">CK240_01245</name>
</gene>
<dbReference type="GO" id="GO:0005524">
    <property type="term" value="F:ATP binding"/>
    <property type="evidence" value="ECO:0007669"/>
    <property type="project" value="UniProtKB-KW"/>
</dbReference>
<dbReference type="AlphaFoldDB" id="A0A2A2GPN6"/>
<reference evidence="3 4" key="1">
    <citation type="submission" date="2017-09" db="EMBL/GenBank/DDBJ databases">
        <title>Paracoccus alkalisoli sp. nov., isolated from saline alkaline soil.</title>
        <authorList>
            <person name="Dong X."/>
            <person name="Zhang G."/>
        </authorList>
    </citation>
    <scope>NUCLEOTIDE SEQUENCE [LARGE SCALE GENOMIC DNA]</scope>
    <source>
        <strain evidence="3 4">WN007</strain>
    </source>
</reference>
<dbReference type="OrthoDB" id="7197435at2"/>